<dbReference type="AlphaFoldDB" id="A0A8S0QX84"/>
<protein>
    <submittedName>
        <fullName evidence="1">Uncharacterized protein</fullName>
    </submittedName>
</protein>
<comment type="caution">
    <text evidence="1">The sequence shown here is derived from an EMBL/GenBank/DDBJ whole genome shotgun (WGS) entry which is preliminary data.</text>
</comment>
<evidence type="ECO:0000313" key="1">
    <source>
        <dbReference type="EMBL" id="CAA2970389.1"/>
    </source>
</evidence>
<name>A0A8S0QX84_OLEEU</name>
<accession>A0A8S0QX84</accession>
<reference evidence="1 2" key="1">
    <citation type="submission" date="2019-12" db="EMBL/GenBank/DDBJ databases">
        <authorList>
            <person name="Alioto T."/>
            <person name="Alioto T."/>
            <person name="Gomez Garrido J."/>
        </authorList>
    </citation>
    <scope>NUCLEOTIDE SEQUENCE [LARGE SCALE GENOMIC DNA]</scope>
</reference>
<evidence type="ECO:0000313" key="2">
    <source>
        <dbReference type="Proteomes" id="UP000594638"/>
    </source>
</evidence>
<organism evidence="1 2">
    <name type="scientific">Olea europaea subsp. europaea</name>
    <dbReference type="NCBI Taxonomy" id="158383"/>
    <lineage>
        <taxon>Eukaryota</taxon>
        <taxon>Viridiplantae</taxon>
        <taxon>Streptophyta</taxon>
        <taxon>Embryophyta</taxon>
        <taxon>Tracheophyta</taxon>
        <taxon>Spermatophyta</taxon>
        <taxon>Magnoliopsida</taxon>
        <taxon>eudicotyledons</taxon>
        <taxon>Gunneridae</taxon>
        <taxon>Pentapetalae</taxon>
        <taxon>asterids</taxon>
        <taxon>lamiids</taxon>
        <taxon>Lamiales</taxon>
        <taxon>Oleaceae</taxon>
        <taxon>Oleeae</taxon>
        <taxon>Olea</taxon>
    </lineage>
</organism>
<dbReference type="Gramene" id="OE9A000161T1">
    <property type="protein sequence ID" value="OE9A000161C1"/>
    <property type="gene ID" value="OE9A000161"/>
</dbReference>
<dbReference type="EMBL" id="CACTIH010001972">
    <property type="protein sequence ID" value="CAA2970389.1"/>
    <property type="molecule type" value="Genomic_DNA"/>
</dbReference>
<keyword evidence="2" id="KW-1185">Reference proteome</keyword>
<gene>
    <name evidence="1" type="ORF">OLEA9_A000161</name>
</gene>
<dbReference type="Proteomes" id="UP000594638">
    <property type="component" value="Unassembled WGS sequence"/>
</dbReference>
<sequence>MRLRTVKLEIEQHMTFECTRLREFIMSLLLSTDGAYSPPCTDEEELLVGIEDLPEGADIAPCSDAEHEPLPTPIDDQQGLVTVVPVPVVDVPIPVPVPKAEGRVCTMRRYSVQLRRPAPTTRTPYTRGRGKTMKK</sequence>
<proteinExistence type="predicted"/>